<accession>A0A6P8VD57</accession>
<feature type="compositionally biased region" description="Polar residues" evidence="1">
    <location>
        <begin position="619"/>
        <end position="644"/>
    </location>
</feature>
<dbReference type="GO" id="GO:0045893">
    <property type="term" value="P:positive regulation of DNA-templated transcription"/>
    <property type="evidence" value="ECO:0007669"/>
    <property type="project" value="TreeGrafter"/>
</dbReference>
<dbReference type="OrthoDB" id="2556847at2759"/>
<dbReference type="InterPro" id="IPR052438">
    <property type="entry name" value="Chromatin_remod/trans_coact"/>
</dbReference>
<protein>
    <submittedName>
        <fullName evidence="4">BRD4-interacting chromatin-remodeling complex-associated protein isoform X1</fullName>
    </submittedName>
</protein>
<sequence>MEDEDGTCLLDVLCDPQALNDFLYGTNELQTEDLLINSSSGGGSLFTDAPSPGSLLGDGSDPPDSPPPGCVDLSFLEEALLSSPEGEEDPEEELGGTTPVQTGYEGKKGGVQCDILQQSLQEAQITEQTMALDPGGDNLSLYSPPFIPRDTQAAVDPPQPSLLAVGPGCPSLKPAAQLMGLLPGNVFPETFSLSSMILHRAIPRPLPTPLLRAPVPLLIQSKLPVSIQPRLVQISPKQPGQKQKQNQAPSLTFVPGAASPNIVLSPPPQKPVAPPQPHLPKQLSLQLVNPGSFLLQPHIFQGQNQYLLQGRAPVTISQHAARPLLGSSAGGPQILTVPPTSTPQILTVPPRQLNFSFTSPAGQLALRQVLSGPLQLQSGAPTVFQMPGAYAAGGPCSTLVHGPALGNHITLINSSGVLPPDLTSISIVNGPSVVQGRPFAARAPALQTEGPLSRQQASVVVLPERAVQEERGPEETLQQILQVLQPVTVQPPPAELQSPPPPAITVLQPPSEAPLPPHPAEEKLLMPPIDVTTLEEEATPLMSQNEAFIQHLQQAALSPPLSSELLAADLPMETLSSPDRETPPQSQDPAVQNLEASPIPLDPEDTSLSLPPSPLQDAEGQSFSPLVPPQSSDQIQIHVSQASFPQNQKQVQSSVSQPPSPPQPDPPSSGLSTGGDPPPVQQHTQHKPTAALLVEPEAFSLQPSSPAAWGHGQGQGPPEPRERTPTLRSLQTCTKPADLPQRENLTPATRRHRFQQRLCSDQASVQASLSGPGFPSLQDAVSRLLPFHCCAGELPTQQHFNTVDQEFETVSGFLLKRTKDMVNKYRQLLVREAQQESPSAEMVMLERLFLQAERCALVEDRRRVRRDPESFLSAMTPSSSSLPPSSPPASWPRLSDRPPGLKTYRSSSRGALRLTIKHESGSRKVVHNSACEQGLKRDHKGQLINGGPHPLFPGPHPPLLGPHPPLLGPHPPLLAPQETPNGAHPPEDIPDTDSKLKPLSTPQIKGSPHREVNAPKVKCSRPDAPLPRPLQEDPLLNEHLQSAIDSILELQRLQGPSGAPPPGPCLDQRVSSALQL</sequence>
<dbReference type="GeneID" id="117556757"/>
<reference evidence="4" key="1">
    <citation type="submission" date="2025-08" db="UniProtKB">
        <authorList>
            <consortium name="RefSeq"/>
        </authorList>
    </citation>
    <scope>IDENTIFICATION</scope>
</reference>
<dbReference type="RefSeq" id="XP_034088146.1">
    <property type="nucleotide sequence ID" value="XM_034232255.1"/>
</dbReference>
<feature type="compositionally biased region" description="Pro residues" evidence="1">
    <location>
        <begin position="658"/>
        <end position="667"/>
    </location>
</feature>
<keyword evidence="3" id="KW-1185">Reference proteome</keyword>
<feature type="region of interest" description="Disordered" evidence="1">
    <location>
        <begin position="702"/>
        <end position="729"/>
    </location>
</feature>
<feature type="compositionally biased region" description="Low complexity" evidence="1">
    <location>
        <begin position="645"/>
        <end position="657"/>
    </location>
</feature>
<dbReference type="PANTHER" id="PTHR15572">
    <property type="entry name" value="GLIOMA TUMOR SUPPRESSOR CANDIDATE REGION GENE 1"/>
    <property type="match status" value="1"/>
</dbReference>
<feature type="domain" description="GLTSCR protein conserved" evidence="2">
    <location>
        <begin position="761"/>
        <end position="862"/>
    </location>
</feature>
<evidence type="ECO:0000313" key="4">
    <source>
        <dbReference type="RefSeq" id="XP_034088146.1"/>
    </source>
</evidence>
<feature type="region of interest" description="Disordered" evidence="1">
    <location>
        <begin position="259"/>
        <end position="278"/>
    </location>
</feature>
<dbReference type="Proteomes" id="UP000515161">
    <property type="component" value="Unplaced"/>
</dbReference>
<organism evidence="3 4">
    <name type="scientific">Gymnodraco acuticeps</name>
    <name type="common">Antarctic dragonfish</name>
    <dbReference type="NCBI Taxonomy" id="8218"/>
    <lineage>
        <taxon>Eukaryota</taxon>
        <taxon>Metazoa</taxon>
        <taxon>Chordata</taxon>
        <taxon>Craniata</taxon>
        <taxon>Vertebrata</taxon>
        <taxon>Euteleostomi</taxon>
        <taxon>Actinopterygii</taxon>
        <taxon>Neopterygii</taxon>
        <taxon>Teleostei</taxon>
        <taxon>Neoteleostei</taxon>
        <taxon>Acanthomorphata</taxon>
        <taxon>Eupercaria</taxon>
        <taxon>Perciformes</taxon>
        <taxon>Notothenioidei</taxon>
        <taxon>Bathydraconidae</taxon>
        <taxon>Gymnodraco</taxon>
    </lineage>
</organism>
<dbReference type="AlphaFoldDB" id="A0A6P8VD57"/>
<dbReference type="InterPro" id="IPR015671">
    <property type="entry name" value="GSCR1_dom"/>
</dbReference>
<feature type="region of interest" description="Disordered" evidence="1">
    <location>
        <begin position="1052"/>
        <end position="1076"/>
    </location>
</feature>
<dbReference type="InParanoid" id="A0A6P8VD57"/>
<dbReference type="GO" id="GO:0016514">
    <property type="term" value="C:SWI/SNF complex"/>
    <property type="evidence" value="ECO:0007669"/>
    <property type="project" value="TreeGrafter"/>
</dbReference>
<feature type="compositionally biased region" description="Low complexity" evidence="1">
    <location>
        <begin position="870"/>
        <end position="883"/>
    </location>
</feature>
<feature type="region of interest" description="Disordered" evidence="1">
    <location>
        <begin position="574"/>
        <end position="687"/>
    </location>
</feature>
<dbReference type="PANTHER" id="PTHR15572:SF4">
    <property type="entry name" value="GLIOMA TUMOR SUPPRESSOR CANDIDATE REGION GENE 1 PROTEIN-LIKE ISOFORM X1"/>
    <property type="match status" value="1"/>
</dbReference>
<name>A0A6P8VD57_GYMAC</name>
<feature type="compositionally biased region" description="Acidic residues" evidence="1">
    <location>
        <begin position="85"/>
        <end position="94"/>
    </location>
</feature>
<feature type="compositionally biased region" description="Pro residues" evidence="1">
    <location>
        <begin position="265"/>
        <end position="278"/>
    </location>
</feature>
<evidence type="ECO:0000313" key="3">
    <source>
        <dbReference type="Proteomes" id="UP000515161"/>
    </source>
</evidence>
<feature type="compositionally biased region" description="Pro residues" evidence="1">
    <location>
        <begin position="950"/>
        <end position="974"/>
    </location>
</feature>
<dbReference type="Pfam" id="PF15249">
    <property type="entry name" value="GLTSCR1"/>
    <property type="match status" value="1"/>
</dbReference>
<feature type="region of interest" description="Disordered" evidence="1">
    <location>
        <begin position="81"/>
        <end position="106"/>
    </location>
</feature>
<feature type="compositionally biased region" description="Low complexity" evidence="1">
    <location>
        <begin position="50"/>
        <end position="62"/>
    </location>
</feature>
<dbReference type="KEGG" id="gacu:117556757"/>
<feature type="region of interest" description="Disordered" evidence="1">
    <location>
        <begin position="869"/>
        <end position="1034"/>
    </location>
</feature>
<evidence type="ECO:0000259" key="2">
    <source>
        <dbReference type="Pfam" id="PF15249"/>
    </source>
</evidence>
<evidence type="ECO:0000256" key="1">
    <source>
        <dbReference type="SAM" id="MobiDB-lite"/>
    </source>
</evidence>
<proteinExistence type="predicted"/>
<feature type="region of interest" description="Disordered" evidence="1">
    <location>
        <begin position="43"/>
        <end position="69"/>
    </location>
</feature>
<gene>
    <name evidence="4" type="primary">si:ch211-168d23.3</name>
</gene>